<keyword evidence="3" id="KW-1185">Reference proteome</keyword>
<dbReference type="PANTHER" id="PTHR43591">
    <property type="entry name" value="METHYLTRANSFERASE"/>
    <property type="match status" value="1"/>
</dbReference>
<dbReference type="PANTHER" id="PTHR43591:SF24">
    <property type="entry name" value="2-METHOXY-6-POLYPRENYL-1,4-BENZOQUINOL METHYLASE, MITOCHONDRIAL"/>
    <property type="match status" value="1"/>
</dbReference>
<sequence length="276" mass="30502">MPPEDHSAYGLTAASASEEEKQRLDQMHATFTRYFNRALSLTPITSRPKKILDLGCGSGAWAIQAASEFPDANIVAVDISPLPQRQLPPNVHFVLADLNKEWNFENDAFDLVHSRLVMAHLINGKGAILRASHLVKPGGFMVLEDLDLNSMVQTGGPATLSFVSKIIEVWASRKSDAEMGRKFSAFLNATGCFSDIQAREVAAPFCGTDPDEAVNQFGQGIKDAWIKVSEDPRLRAFGFTEPMVQQQKEELTRADCKTVLNVHFCWAQRKNEGVQP</sequence>
<dbReference type="InterPro" id="IPR029063">
    <property type="entry name" value="SAM-dependent_MTases_sf"/>
</dbReference>
<protein>
    <submittedName>
        <fullName evidence="2">S-adenosyl-L-methionine-dependent methyltransferase</fullName>
    </submittedName>
</protein>
<dbReference type="GO" id="GO:0032259">
    <property type="term" value="P:methylation"/>
    <property type="evidence" value="ECO:0007669"/>
    <property type="project" value="UniProtKB-KW"/>
</dbReference>
<keyword evidence="2" id="KW-0808">Transferase</keyword>
<reference evidence="2" key="1">
    <citation type="submission" date="2023-03" db="EMBL/GenBank/DDBJ databases">
        <title>Massive genome expansion in bonnet fungi (Mycena s.s.) driven by repeated elements and novel gene families across ecological guilds.</title>
        <authorList>
            <consortium name="Lawrence Berkeley National Laboratory"/>
            <person name="Harder C.B."/>
            <person name="Miyauchi S."/>
            <person name="Viragh M."/>
            <person name="Kuo A."/>
            <person name="Thoen E."/>
            <person name="Andreopoulos B."/>
            <person name="Lu D."/>
            <person name="Skrede I."/>
            <person name="Drula E."/>
            <person name="Henrissat B."/>
            <person name="Morin E."/>
            <person name="Kohler A."/>
            <person name="Barry K."/>
            <person name="LaButti K."/>
            <person name="Morin E."/>
            <person name="Salamov A."/>
            <person name="Lipzen A."/>
            <person name="Mereny Z."/>
            <person name="Hegedus B."/>
            <person name="Baldrian P."/>
            <person name="Stursova M."/>
            <person name="Weitz H."/>
            <person name="Taylor A."/>
            <person name="Grigoriev I.V."/>
            <person name="Nagy L.G."/>
            <person name="Martin F."/>
            <person name="Kauserud H."/>
        </authorList>
    </citation>
    <scope>NUCLEOTIDE SEQUENCE</scope>
    <source>
        <strain evidence="2">CBHHK182m</strain>
    </source>
</reference>
<evidence type="ECO:0000313" key="3">
    <source>
        <dbReference type="Proteomes" id="UP001215598"/>
    </source>
</evidence>
<organism evidence="2 3">
    <name type="scientific">Mycena metata</name>
    <dbReference type="NCBI Taxonomy" id="1033252"/>
    <lineage>
        <taxon>Eukaryota</taxon>
        <taxon>Fungi</taxon>
        <taxon>Dikarya</taxon>
        <taxon>Basidiomycota</taxon>
        <taxon>Agaricomycotina</taxon>
        <taxon>Agaricomycetes</taxon>
        <taxon>Agaricomycetidae</taxon>
        <taxon>Agaricales</taxon>
        <taxon>Marasmiineae</taxon>
        <taxon>Mycenaceae</taxon>
        <taxon>Mycena</taxon>
    </lineage>
</organism>
<evidence type="ECO:0000256" key="1">
    <source>
        <dbReference type="SAM" id="MobiDB-lite"/>
    </source>
</evidence>
<dbReference type="CDD" id="cd02440">
    <property type="entry name" value="AdoMet_MTases"/>
    <property type="match status" value="1"/>
</dbReference>
<feature type="region of interest" description="Disordered" evidence="1">
    <location>
        <begin position="1"/>
        <end position="22"/>
    </location>
</feature>
<dbReference type="Pfam" id="PF13489">
    <property type="entry name" value="Methyltransf_23"/>
    <property type="match status" value="1"/>
</dbReference>
<dbReference type="Gene3D" id="3.40.50.150">
    <property type="entry name" value="Vaccinia Virus protein VP39"/>
    <property type="match status" value="1"/>
</dbReference>
<dbReference type="Proteomes" id="UP001215598">
    <property type="component" value="Unassembled WGS sequence"/>
</dbReference>
<evidence type="ECO:0000313" key="2">
    <source>
        <dbReference type="EMBL" id="KAJ7706626.1"/>
    </source>
</evidence>
<accession>A0AAD7M9H5</accession>
<name>A0AAD7M9H5_9AGAR</name>
<dbReference type="EMBL" id="JARKIB010000455">
    <property type="protein sequence ID" value="KAJ7706626.1"/>
    <property type="molecule type" value="Genomic_DNA"/>
</dbReference>
<gene>
    <name evidence="2" type="ORF">B0H16DRAFT_1634849</name>
</gene>
<dbReference type="AlphaFoldDB" id="A0AAD7M9H5"/>
<dbReference type="GO" id="GO:0008168">
    <property type="term" value="F:methyltransferase activity"/>
    <property type="evidence" value="ECO:0007669"/>
    <property type="project" value="UniProtKB-KW"/>
</dbReference>
<dbReference type="SUPFAM" id="SSF53335">
    <property type="entry name" value="S-adenosyl-L-methionine-dependent methyltransferases"/>
    <property type="match status" value="1"/>
</dbReference>
<keyword evidence="2" id="KW-0489">Methyltransferase</keyword>
<proteinExistence type="predicted"/>
<comment type="caution">
    <text evidence="2">The sequence shown here is derived from an EMBL/GenBank/DDBJ whole genome shotgun (WGS) entry which is preliminary data.</text>
</comment>